<dbReference type="GO" id="GO:0008378">
    <property type="term" value="F:galactosyltransferase activity"/>
    <property type="evidence" value="ECO:0007669"/>
    <property type="project" value="TreeGrafter"/>
</dbReference>
<dbReference type="GO" id="GO:0005975">
    <property type="term" value="P:carbohydrate metabolic process"/>
    <property type="evidence" value="ECO:0007669"/>
    <property type="project" value="InterPro"/>
</dbReference>
<dbReference type="GO" id="GO:0016020">
    <property type="term" value="C:membrane"/>
    <property type="evidence" value="ECO:0007669"/>
    <property type="project" value="UniProtKB-SubCell"/>
</dbReference>
<evidence type="ECO:0000256" key="1">
    <source>
        <dbReference type="ARBA" id="ARBA00004606"/>
    </source>
</evidence>
<dbReference type="GO" id="GO:0005794">
    <property type="term" value="C:Golgi apparatus"/>
    <property type="evidence" value="ECO:0007669"/>
    <property type="project" value="TreeGrafter"/>
</dbReference>
<evidence type="ECO:0000313" key="14">
    <source>
        <dbReference type="EMBL" id="CAF0825806.1"/>
    </source>
</evidence>
<reference evidence="14" key="1">
    <citation type="submission" date="2021-02" db="EMBL/GenBank/DDBJ databases">
        <authorList>
            <person name="Nowell W R."/>
        </authorList>
    </citation>
    <scope>NUCLEOTIDE SEQUENCE</scope>
</reference>
<evidence type="ECO:0000256" key="8">
    <source>
        <dbReference type="ARBA" id="ARBA00022989"/>
    </source>
</evidence>
<feature type="domain" description="Galactosyltransferase C-terminal" evidence="12">
    <location>
        <begin position="275"/>
        <end position="351"/>
    </location>
</feature>
<dbReference type="UniPathway" id="UPA00378"/>
<feature type="transmembrane region" description="Helical" evidence="11">
    <location>
        <begin position="26"/>
        <end position="49"/>
    </location>
</feature>
<evidence type="ECO:0000256" key="6">
    <source>
        <dbReference type="ARBA" id="ARBA00022692"/>
    </source>
</evidence>
<gene>
    <name evidence="14" type="ORF">GPM918_LOCUS4790</name>
    <name evidence="15" type="ORF">SRO942_LOCUS4791</name>
</gene>
<dbReference type="InterPro" id="IPR027995">
    <property type="entry name" value="Galactosyl_T_N"/>
</dbReference>
<comment type="similarity">
    <text evidence="3 11">Belongs to the glycosyltransferase 7 family.</text>
</comment>
<keyword evidence="8 11" id="KW-1133">Transmembrane helix</keyword>
<dbReference type="PRINTS" id="PR02050">
    <property type="entry name" value="B14GALTRFASE"/>
</dbReference>
<dbReference type="PANTHER" id="PTHR19300:SF57">
    <property type="entry name" value="BETA-1,4-N-ACETYLGALACTOSAMINYLTRANSFERASE"/>
    <property type="match status" value="1"/>
</dbReference>
<keyword evidence="9 11" id="KW-0472">Membrane</keyword>
<keyword evidence="16" id="KW-1185">Reference proteome</keyword>
<dbReference type="Proteomes" id="UP000681722">
    <property type="component" value="Unassembled WGS sequence"/>
</dbReference>
<dbReference type="EMBL" id="CAJOBC010000660">
    <property type="protein sequence ID" value="CAF3612578.1"/>
    <property type="molecule type" value="Genomic_DNA"/>
</dbReference>
<evidence type="ECO:0000256" key="4">
    <source>
        <dbReference type="ARBA" id="ARBA00022676"/>
    </source>
</evidence>
<evidence type="ECO:0000259" key="12">
    <source>
        <dbReference type="Pfam" id="PF02709"/>
    </source>
</evidence>
<comment type="function">
    <text evidence="11">Catalyses the transfer of galactose onto proteins or lipids.</text>
</comment>
<evidence type="ECO:0000256" key="11">
    <source>
        <dbReference type="RuleBase" id="RU368121"/>
    </source>
</evidence>
<dbReference type="InterPro" id="IPR029044">
    <property type="entry name" value="Nucleotide-diphossugar_trans"/>
</dbReference>
<comment type="caution">
    <text evidence="14">The sequence shown here is derived from an EMBL/GenBank/DDBJ whole genome shotgun (WGS) entry which is preliminary data.</text>
</comment>
<dbReference type="EMBL" id="CAJNOQ010000660">
    <property type="protein sequence ID" value="CAF0825806.1"/>
    <property type="molecule type" value="Genomic_DNA"/>
</dbReference>
<dbReference type="Pfam" id="PF02709">
    <property type="entry name" value="Glyco_transf_7C"/>
    <property type="match status" value="1"/>
</dbReference>
<dbReference type="PANTHER" id="PTHR19300">
    <property type="entry name" value="BETA-1,4-GALACTOSYLTRANSFERASE"/>
    <property type="match status" value="1"/>
</dbReference>
<protein>
    <recommendedName>
        <fullName evidence="11">Beta-1,4-galactosyltransferase</fullName>
        <ecNumber evidence="11">2.4.1.-</ecNumber>
    </recommendedName>
</protein>
<feature type="domain" description="Galactosyltransferase N-terminal" evidence="13">
    <location>
        <begin position="134"/>
        <end position="271"/>
    </location>
</feature>
<comment type="subcellular location">
    <subcellularLocation>
        <location evidence="1">Membrane</location>
        <topology evidence="1">Single-pass type II membrane protein</topology>
    </subcellularLocation>
</comment>
<evidence type="ECO:0000313" key="16">
    <source>
        <dbReference type="Proteomes" id="UP000663829"/>
    </source>
</evidence>
<dbReference type="Pfam" id="PF13733">
    <property type="entry name" value="Glyco_transf_7N"/>
    <property type="match status" value="1"/>
</dbReference>
<accession>A0A813UNF7</accession>
<evidence type="ECO:0000256" key="9">
    <source>
        <dbReference type="ARBA" id="ARBA00023136"/>
    </source>
</evidence>
<comment type="pathway">
    <text evidence="2 11">Protein modification; protein glycosylation.</text>
</comment>
<keyword evidence="7 11" id="KW-0735">Signal-anchor</keyword>
<dbReference type="AlphaFoldDB" id="A0A813UNF7"/>
<dbReference type="InterPro" id="IPR027791">
    <property type="entry name" value="Galactosyl_T_C"/>
</dbReference>
<dbReference type="InterPro" id="IPR003859">
    <property type="entry name" value="Galactosyl_T"/>
</dbReference>
<evidence type="ECO:0000256" key="2">
    <source>
        <dbReference type="ARBA" id="ARBA00004922"/>
    </source>
</evidence>
<keyword evidence="4 11" id="KW-0328">Glycosyltransferase</keyword>
<evidence type="ECO:0000256" key="5">
    <source>
        <dbReference type="ARBA" id="ARBA00022679"/>
    </source>
</evidence>
<dbReference type="Gene3D" id="3.90.550.10">
    <property type="entry name" value="Spore Coat Polysaccharide Biosynthesis Protein SpsA, Chain A"/>
    <property type="match status" value="1"/>
</dbReference>
<keyword evidence="6 11" id="KW-0812">Transmembrane</keyword>
<keyword evidence="5 11" id="KW-0808">Transferase</keyword>
<dbReference type="CDD" id="cd00899">
    <property type="entry name" value="b4GalT"/>
    <property type="match status" value="1"/>
</dbReference>
<dbReference type="Proteomes" id="UP000663829">
    <property type="component" value="Unassembled WGS sequence"/>
</dbReference>
<evidence type="ECO:0000256" key="10">
    <source>
        <dbReference type="ARBA" id="ARBA00023180"/>
    </source>
</evidence>
<name>A0A813UNF7_9BILA</name>
<dbReference type="OrthoDB" id="10038994at2759"/>
<proteinExistence type="inferred from homology"/>
<organism evidence="14 16">
    <name type="scientific">Didymodactylos carnosus</name>
    <dbReference type="NCBI Taxonomy" id="1234261"/>
    <lineage>
        <taxon>Eukaryota</taxon>
        <taxon>Metazoa</taxon>
        <taxon>Spiralia</taxon>
        <taxon>Gnathifera</taxon>
        <taxon>Rotifera</taxon>
        <taxon>Eurotatoria</taxon>
        <taxon>Bdelloidea</taxon>
        <taxon>Philodinida</taxon>
        <taxon>Philodinidae</taxon>
        <taxon>Didymodactylos</taxon>
    </lineage>
</organism>
<keyword evidence="10 11" id="KW-0325">Glycoprotein</keyword>
<evidence type="ECO:0000259" key="13">
    <source>
        <dbReference type="Pfam" id="PF13733"/>
    </source>
</evidence>
<evidence type="ECO:0000313" key="15">
    <source>
        <dbReference type="EMBL" id="CAF3612578.1"/>
    </source>
</evidence>
<dbReference type="SUPFAM" id="SSF53448">
    <property type="entry name" value="Nucleotide-diphospho-sugar transferases"/>
    <property type="match status" value="1"/>
</dbReference>
<dbReference type="EC" id="2.4.1.-" evidence="11"/>
<sequence>MRFKQVRSYGVNNKQIMLMIYRQDKVRVLCLLCTLFMFITSVCNIVYIVRRSMQFHEQQEKKNRNIVTSKTSDMIDSHNIKSLDNNNQHLLNTTKSYLIKSKDISDQFDMTYRTLINSFTNYLINKSILQHNYCPPIPPDLKGPISITDPPKNFTILTDINSIYHPQVQYGGSSQPTDCLARHKVGIIVPYRNRLDILGHFLYHTHTILQRQQIDYRIYVCEQAFNKTFNKGIVMNACFKEILLIEPKTQCFIFHDVDLLLIDDRNMYTCPRNPRHLSVAIDKFQFYLPYSSLVGGVLALRREHYVLVNGYSTNYWGWGGEDDDMYSRIVNKQLTLERPPASIARYKMLKHLHQQLNPARLKVLRTAHIRIDSDGVNNVKYKILNVTLYHLFTHFSIDVGEQPI</sequence>
<evidence type="ECO:0000256" key="7">
    <source>
        <dbReference type="ARBA" id="ARBA00022968"/>
    </source>
</evidence>
<evidence type="ECO:0000256" key="3">
    <source>
        <dbReference type="ARBA" id="ARBA00005735"/>
    </source>
</evidence>